<dbReference type="AlphaFoldDB" id="A0AAV0ELC6"/>
<sequence length="17" mass="1948">MSRFNADIAWSPSFGDF</sequence>
<accession>A0AAV0ELC6</accession>
<protein>
    <submittedName>
        <fullName evidence="1">Uncharacterized protein</fullName>
    </submittedName>
</protein>
<name>A0AAV0ELC6_9ASTE</name>
<dbReference type="EMBL" id="CAMAPF010000935">
    <property type="protein sequence ID" value="CAH9124549.1"/>
    <property type="molecule type" value="Genomic_DNA"/>
</dbReference>
<evidence type="ECO:0000313" key="2">
    <source>
        <dbReference type="Proteomes" id="UP001152523"/>
    </source>
</evidence>
<keyword evidence="2" id="KW-1185">Reference proteome</keyword>
<reference evidence="1" key="1">
    <citation type="submission" date="2022-07" db="EMBL/GenBank/DDBJ databases">
        <authorList>
            <person name="Macas J."/>
            <person name="Novak P."/>
            <person name="Neumann P."/>
        </authorList>
    </citation>
    <scope>NUCLEOTIDE SEQUENCE</scope>
</reference>
<comment type="caution">
    <text evidence="1">The sequence shown here is derived from an EMBL/GenBank/DDBJ whole genome shotgun (WGS) entry which is preliminary data.</text>
</comment>
<proteinExistence type="predicted"/>
<dbReference type="Proteomes" id="UP001152523">
    <property type="component" value="Unassembled WGS sequence"/>
</dbReference>
<evidence type="ECO:0000313" key="1">
    <source>
        <dbReference type="EMBL" id="CAH9124549.1"/>
    </source>
</evidence>
<gene>
    <name evidence="1" type="ORF">CEPIT_LOCUS26063</name>
</gene>
<organism evidence="1 2">
    <name type="scientific">Cuscuta epithymum</name>
    <dbReference type="NCBI Taxonomy" id="186058"/>
    <lineage>
        <taxon>Eukaryota</taxon>
        <taxon>Viridiplantae</taxon>
        <taxon>Streptophyta</taxon>
        <taxon>Embryophyta</taxon>
        <taxon>Tracheophyta</taxon>
        <taxon>Spermatophyta</taxon>
        <taxon>Magnoliopsida</taxon>
        <taxon>eudicotyledons</taxon>
        <taxon>Gunneridae</taxon>
        <taxon>Pentapetalae</taxon>
        <taxon>asterids</taxon>
        <taxon>lamiids</taxon>
        <taxon>Solanales</taxon>
        <taxon>Convolvulaceae</taxon>
        <taxon>Cuscuteae</taxon>
        <taxon>Cuscuta</taxon>
        <taxon>Cuscuta subgen. Cuscuta</taxon>
    </lineage>
</organism>